<evidence type="ECO:0000256" key="3">
    <source>
        <dbReference type="ARBA" id="ARBA00022989"/>
    </source>
</evidence>
<evidence type="ECO:0000313" key="7">
    <source>
        <dbReference type="Proteomes" id="UP000264589"/>
    </source>
</evidence>
<dbReference type="PANTHER" id="PTHR36926:SF1">
    <property type="entry name" value="COLICIN V PRODUCTION PROTEIN"/>
    <property type="match status" value="1"/>
</dbReference>
<evidence type="ECO:0000256" key="2">
    <source>
        <dbReference type="ARBA" id="ARBA00022692"/>
    </source>
</evidence>
<keyword evidence="3 5" id="KW-1133">Transmembrane helix</keyword>
<reference evidence="6 7" key="1">
    <citation type="submission" date="2018-08" db="EMBL/GenBank/DDBJ databases">
        <title>Parvularcula sp. SM1705, isolated from surface water of the South Sea China.</title>
        <authorList>
            <person name="Sun L."/>
        </authorList>
    </citation>
    <scope>NUCLEOTIDE SEQUENCE [LARGE SCALE GENOMIC DNA]</scope>
    <source>
        <strain evidence="6 7">SM1705</strain>
    </source>
</reference>
<comment type="caution">
    <text evidence="6">The sequence shown here is derived from an EMBL/GenBank/DDBJ whole genome shotgun (WGS) entry which is preliminary data.</text>
</comment>
<keyword evidence="2 5" id="KW-0812">Transmembrane</keyword>
<dbReference type="Proteomes" id="UP000264589">
    <property type="component" value="Unassembled WGS sequence"/>
</dbReference>
<gene>
    <name evidence="6" type="ORF">DX908_10345</name>
</gene>
<dbReference type="EMBL" id="QUQO01000001">
    <property type="protein sequence ID" value="RFB05630.1"/>
    <property type="molecule type" value="Genomic_DNA"/>
</dbReference>
<protein>
    <submittedName>
        <fullName evidence="6">CvpA family protein</fullName>
    </submittedName>
</protein>
<evidence type="ECO:0000256" key="4">
    <source>
        <dbReference type="ARBA" id="ARBA00023136"/>
    </source>
</evidence>
<dbReference type="RefSeq" id="WP_116392264.1">
    <property type="nucleotide sequence ID" value="NZ_QUQO01000001.1"/>
</dbReference>
<feature type="transmembrane region" description="Helical" evidence="5">
    <location>
        <begin position="60"/>
        <end position="86"/>
    </location>
</feature>
<evidence type="ECO:0000313" key="6">
    <source>
        <dbReference type="EMBL" id="RFB05630.1"/>
    </source>
</evidence>
<dbReference type="PANTHER" id="PTHR36926">
    <property type="entry name" value="COLICIN V PRODUCTION PROTEIN"/>
    <property type="match status" value="1"/>
</dbReference>
<keyword evidence="7" id="KW-1185">Reference proteome</keyword>
<feature type="transmembrane region" description="Helical" evidence="5">
    <location>
        <begin position="28"/>
        <end position="48"/>
    </location>
</feature>
<dbReference type="AlphaFoldDB" id="A0A371RJL5"/>
<feature type="transmembrane region" description="Helical" evidence="5">
    <location>
        <begin position="6"/>
        <end position="21"/>
    </location>
</feature>
<evidence type="ECO:0000256" key="1">
    <source>
        <dbReference type="ARBA" id="ARBA00004141"/>
    </source>
</evidence>
<sequence>MTLFDLFILAILGLSGVFAWIRGFTRELVTLVAIGFGVMACMFFGQSFSTLFGEGTFSQIAGYATLFLIIFIIAHIVLEIVLGRYLGKEPVRWDRIGGVIYGIIRGWLLLGLVYLALNIYFDEDNPPAWLENSLLKGPVVIAAEFFEGMGLQPLGAETESEDGESPQNEPV</sequence>
<name>A0A371RJL5_9PROT</name>
<dbReference type="InterPro" id="IPR052719">
    <property type="entry name" value="CvpA-like"/>
</dbReference>
<comment type="subcellular location">
    <subcellularLocation>
        <location evidence="1">Membrane</location>
        <topology evidence="1">Multi-pass membrane protein</topology>
    </subcellularLocation>
</comment>
<proteinExistence type="predicted"/>
<dbReference type="GO" id="GO:0009403">
    <property type="term" value="P:toxin biosynthetic process"/>
    <property type="evidence" value="ECO:0007669"/>
    <property type="project" value="InterPro"/>
</dbReference>
<dbReference type="InterPro" id="IPR003825">
    <property type="entry name" value="Colicin-V_CvpA"/>
</dbReference>
<dbReference type="Pfam" id="PF02674">
    <property type="entry name" value="Colicin_V"/>
    <property type="match status" value="1"/>
</dbReference>
<dbReference type="GO" id="GO:0016020">
    <property type="term" value="C:membrane"/>
    <property type="evidence" value="ECO:0007669"/>
    <property type="project" value="UniProtKB-SubCell"/>
</dbReference>
<dbReference type="InParanoid" id="A0A371RJL5"/>
<evidence type="ECO:0000256" key="5">
    <source>
        <dbReference type="SAM" id="Phobius"/>
    </source>
</evidence>
<accession>A0A371RJL5</accession>
<feature type="transmembrane region" description="Helical" evidence="5">
    <location>
        <begin position="98"/>
        <end position="121"/>
    </location>
</feature>
<dbReference type="OrthoDB" id="8481286at2"/>
<dbReference type="FunCoup" id="A0A371RJL5">
    <property type="interactions" value="120"/>
</dbReference>
<keyword evidence="4 5" id="KW-0472">Membrane</keyword>
<organism evidence="6 7">
    <name type="scientific">Parvularcula marina</name>
    <dbReference type="NCBI Taxonomy" id="2292771"/>
    <lineage>
        <taxon>Bacteria</taxon>
        <taxon>Pseudomonadati</taxon>
        <taxon>Pseudomonadota</taxon>
        <taxon>Alphaproteobacteria</taxon>
        <taxon>Parvularculales</taxon>
        <taxon>Parvularculaceae</taxon>
        <taxon>Parvularcula</taxon>
    </lineage>
</organism>